<dbReference type="EMBL" id="FOXI01000026">
    <property type="protein sequence ID" value="SFQ16850.1"/>
    <property type="molecule type" value="Genomic_DNA"/>
</dbReference>
<evidence type="ECO:0000256" key="1">
    <source>
        <dbReference type="ARBA" id="ARBA00005417"/>
    </source>
</evidence>
<dbReference type="GO" id="GO:0016887">
    <property type="term" value="F:ATP hydrolysis activity"/>
    <property type="evidence" value="ECO:0007669"/>
    <property type="project" value="InterPro"/>
</dbReference>
<feature type="region of interest" description="Disordered" evidence="5">
    <location>
        <begin position="355"/>
        <end position="391"/>
    </location>
</feature>
<accession>A0A1I5WAT1</accession>
<dbReference type="InterPro" id="IPR013563">
    <property type="entry name" value="Oligopep_ABC_C"/>
</dbReference>
<keyword evidence="2" id="KW-0813">Transport</keyword>
<feature type="domain" description="ABC transporter" evidence="6">
    <location>
        <begin position="16"/>
        <end position="271"/>
    </location>
</feature>
<name>A0A1I5WAT1_9EURY</name>
<dbReference type="InterPro" id="IPR017871">
    <property type="entry name" value="ABC_transporter-like_CS"/>
</dbReference>
<dbReference type="Gene3D" id="3.40.50.300">
    <property type="entry name" value="P-loop containing nucleotide triphosphate hydrolases"/>
    <property type="match status" value="1"/>
</dbReference>
<evidence type="ECO:0000256" key="2">
    <source>
        <dbReference type="ARBA" id="ARBA00022448"/>
    </source>
</evidence>
<dbReference type="NCBIfam" id="TIGR01727">
    <property type="entry name" value="oligo_HPY"/>
    <property type="match status" value="1"/>
</dbReference>
<dbReference type="InterPro" id="IPR027417">
    <property type="entry name" value="P-loop_NTPase"/>
</dbReference>
<dbReference type="PANTHER" id="PTHR43776">
    <property type="entry name" value="TRANSPORT ATP-BINDING PROTEIN"/>
    <property type="match status" value="1"/>
</dbReference>
<dbReference type="AlphaFoldDB" id="A0A1I5WAT1"/>
<proteinExistence type="inferred from homology"/>
<dbReference type="GO" id="GO:0055085">
    <property type="term" value="P:transmembrane transport"/>
    <property type="evidence" value="ECO:0007669"/>
    <property type="project" value="UniProtKB-ARBA"/>
</dbReference>
<sequence>MSEHDAEPESESEFLMECSGLKKYFEAQEGLIDSLLGKDQKVRAVDGIDLQIERGEIVGLAGESGCGKTTAGKTLIRLLEPTGGTIRFRGEDVTDISGEELQRFRRDVQIIFQDPFESLNPRMKVYDAVVEPLKIHGIGDGNERYERVIEALERAELEPVESYLESYPHQLSGGEKQRVAIARALVLEPKFLLADEPVSMLDVSIRAGVLNLLQRLNEEMDLTILFISHDLSLLRQVCDRIGIMYLGRIIESGRTESVIQTPTHPYAKALLGAAPEPDPFREREHVEIRGSIPDPINLPDGCRFKDRCPEREAICDHVDPKLEPIDAAEGFEADEKEVACHPYYGPETTEAYEEQLRAMESIPQNVKENPHERVQPEEGADTDDGTDVPAE</sequence>
<evidence type="ECO:0000313" key="8">
    <source>
        <dbReference type="Proteomes" id="UP000183769"/>
    </source>
</evidence>
<dbReference type="GO" id="GO:0015833">
    <property type="term" value="P:peptide transport"/>
    <property type="evidence" value="ECO:0007669"/>
    <property type="project" value="InterPro"/>
</dbReference>
<reference evidence="8" key="1">
    <citation type="submission" date="2016-10" db="EMBL/GenBank/DDBJ databases">
        <authorList>
            <person name="Varghese N."/>
            <person name="Submissions S."/>
        </authorList>
    </citation>
    <scope>NUCLEOTIDE SEQUENCE [LARGE SCALE GENOMIC DNA]</scope>
    <source>
        <strain evidence="8">CGMCC 1.10329</strain>
    </source>
</reference>
<dbReference type="FunFam" id="3.40.50.300:FF:000016">
    <property type="entry name" value="Oligopeptide ABC transporter ATP-binding component"/>
    <property type="match status" value="1"/>
</dbReference>
<dbReference type="PANTHER" id="PTHR43776:SF7">
    <property type="entry name" value="D,D-DIPEPTIDE TRANSPORT ATP-BINDING PROTEIN DDPF-RELATED"/>
    <property type="match status" value="1"/>
</dbReference>
<dbReference type="Pfam" id="PF08352">
    <property type="entry name" value="oligo_HPY"/>
    <property type="match status" value="1"/>
</dbReference>
<protein>
    <submittedName>
        <fullName evidence="7">Peptide/nickel transport system ATP-binding protein</fullName>
    </submittedName>
</protein>
<dbReference type="GO" id="GO:0005524">
    <property type="term" value="F:ATP binding"/>
    <property type="evidence" value="ECO:0007669"/>
    <property type="project" value="UniProtKB-KW"/>
</dbReference>
<dbReference type="InterPro" id="IPR050319">
    <property type="entry name" value="ABC_transp_ATP-bind"/>
</dbReference>
<evidence type="ECO:0000256" key="3">
    <source>
        <dbReference type="ARBA" id="ARBA00022741"/>
    </source>
</evidence>
<dbReference type="OrthoDB" id="18209at2157"/>
<dbReference type="Proteomes" id="UP000183769">
    <property type="component" value="Unassembled WGS sequence"/>
</dbReference>
<evidence type="ECO:0000256" key="4">
    <source>
        <dbReference type="ARBA" id="ARBA00022840"/>
    </source>
</evidence>
<keyword evidence="8" id="KW-1185">Reference proteome</keyword>
<keyword evidence="3" id="KW-0547">Nucleotide-binding</keyword>
<dbReference type="SMART" id="SM00382">
    <property type="entry name" value="AAA"/>
    <property type="match status" value="1"/>
</dbReference>
<feature type="compositionally biased region" description="Acidic residues" evidence="5">
    <location>
        <begin position="378"/>
        <end position="391"/>
    </location>
</feature>
<evidence type="ECO:0000256" key="5">
    <source>
        <dbReference type="SAM" id="MobiDB-lite"/>
    </source>
</evidence>
<evidence type="ECO:0000313" key="7">
    <source>
        <dbReference type="EMBL" id="SFQ16850.1"/>
    </source>
</evidence>
<keyword evidence="4 7" id="KW-0067">ATP-binding</keyword>
<dbReference type="PROSITE" id="PS50893">
    <property type="entry name" value="ABC_TRANSPORTER_2"/>
    <property type="match status" value="1"/>
</dbReference>
<evidence type="ECO:0000259" key="6">
    <source>
        <dbReference type="PROSITE" id="PS50893"/>
    </source>
</evidence>
<dbReference type="Pfam" id="PF00005">
    <property type="entry name" value="ABC_tran"/>
    <property type="match status" value="1"/>
</dbReference>
<dbReference type="InterPro" id="IPR003439">
    <property type="entry name" value="ABC_transporter-like_ATP-bd"/>
</dbReference>
<dbReference type="RefSeq" id="WP_074880853.1">
    <property type="nucleotide sequence ID" value="NZ_FOXI01000026.1"/>
</dbReference>
<gene>
    <name evidence="7" type="ORF">SAMN05216277_1264</name>
</gene>
<comment type="similarity">
    <text evidence="1">Belongs to the ABC transporter superfamily.</text>
</comment>
<dbReference type="InterPro" id="IPR003593">
    <property type="entry name" value="AAA+_ATPase"/>
</dbReference>
<dbReference type="SUPFAM" id="SSF52540">
    <property type="entry name" value="P-loop containing nucleoside triphosphate hydrolases"/>
    <property type="match status" value="1"/>
</dbReference>
<dbReference type="CDD" id="cd03257">
    <property type="entry name" value="ABC_NikE_OppD_transporters"/>
    <property type="match status" value="1"/>
</dbReference>
<organism evidence="7 8">
    <name type="scientific">Halolamina pelagica</name>
    <dbReference type="NCBI Taxonomy" id="699431"/>
    <lineage>
        <taxon>Archaea</taxon>
        <taxon>Methanobacteriati</taxon>
        <taxon>Methanobacteriota</taxon>
        <taxon>Stenosarchaea group</taxon>
        <taxon>Halobacteria</taxon>
        <taxon>Halobacteriales</taxon>
        <taxon>Haloferacaceae</taxon>
    </lineage>
</organism>
<dbReference type="PROSITE" id="PS00211">
    <property type="entry name" value="ABC_TRANSPORTER_1"/>
    <property type="match status" value="1"/>
</dbReference>